<dbReference type="PANTHER" id="PTHR45527">
    <property type="entry name" value="NONRIBOSOMAL PEPTIDE SYNTHETASE"/>
    <property type="match status" value="1"/>
</dbReference>
<reference evidence="6 7" key="1">
    <citation type="submission" date="2023-03" db="EMBL/GenBank/DDBJ databases">
        <title>Isolation and description of six Streptomyces strains from soil environments, able to metabolize different microbial glucans.</title>
        <authorList>
            <person name="Widen T."/>
            <person name="Larsbrink J."/>
        </authorList>
    </citation>
    <scope>NUCLEOTIDE SEQUENCE [LARGE SCALE GENOMIC DNA]</scope>
    <source>
        <strain evidence="6 7">Alt2</strain>
    </source>
</reference>
<dbReference type="Gene3D" id="3.40.50.12780">
    <property type="entry name" value="N-terminal domain of ligase-like"/>
    <property type="match status" value="2"/>
</dbReference>
<dbReference type="SUPFAM" id="SSF53474">
    <property type="entry name" value="alpha/beta-Hydrolases"/>
    <property type="match status" value="1"/>
</dbReference>
<dbReference type="Gene3D" id="3.30.559.30">
    <property type="entry name" value="Nonribosomal peptide synthetase, condensation domain"/>
    <property type="match status" value="2"/>
</dbReference>
<dbReference type="InterPro" id="IPR042099">
    <property type="entry name" value="ANL_N_sf"/>
</dbReference>
<keyword evidence="3" id="KW-0597">Phosphoprotein</keyword>
<comment type="cofactor">
    <cofactor evidence="1">
        <name>pantetheine 4'-phosphate</name>
        <dbReference type="ChEBI" id="CHEBI:47942"/>
    </cofactor>
</comment>
<dbReference type="InterPro" id="IPR025110">
    <property type="entry name" value="AMP-bd_C"/>
</dbReference>
<dbReference type="Pfam" id="PF00668">
    <property type="entry name" value="Condensation"/>
    <property type="match status" value="2"/>
</dbReference>
<dbReference type="EMBL" id="CP120988">
    <property type="protein sequence ID" value="WLQ58381.1"/>
    <property type="molecule type" value="Genomic_DNA"/>
</dbReference>
<dbReference type="InterPro" id="IPR006162">
    <property type="entry name" value="Ppantetheine_attach_site"/>
</dbReference>
<dbReference type="Pfam" id="PF13193">
    <property type="entry name" value="AMP-binding_C"/>
    <property type="match status" value="2"/>
</dbReference>
<gene>
    <name evidence="6" type="ORF">P8A19_24435</name>
</gene>
<dbReference type="InterPro" id="IPR020802">
    <property type="entry name" value="TesA-like"/>
</dbReference>
<dbReference type="InterPro" id="IPR029058">
    <property type="entry name" value="AB_hydrolase_fold"/>
</dbReference>
<accession>A0ABY9IXC8</accession>
<dbReference type="PROSITE" id="PS00012">
    <property type="entry name" value="PHOSPHOPANTETHEINE"/>
    <property type="match status" value="1"/>
</dbReference>
<dbReference type="PANTHER" id="PTHR45527:SF14">
    <property type="entry name" value="PLIPASTATIN SYNTHASE SUBUNIT B"/>
    <property type="match status" value="1"/>
</dbReference>
<evidence type="ECO:0000256" key="1">
    <source>
        <dbReference type="ARBA" id="ARBA00001957"/>
    </source>
</evidence>
<evidence type="ECO:0000313" key="6">
    <source>
        <dbReference type="EMBL" id="WLQ58381.1"/>
    </source>
</evidence>
<evidence type="ECO:0000256" key="4">
    <source>
        <dbReference type="SAM" id="MobiDB-lite"/>
    </source>
</evidence>
<evidence type="ECO:0000256" key="3">
    <source>
        <dbReference type="ARBA" id="ARBA00022553"/>
    </source>
</evidence>
<feature type="region of interest" description="Disordered" evidence="4">
    <location>
        <begin position="2031"/>
        <end position="2053"/>
    </location>
</feature>
<sequence length="2434" mass="262805">MAPVQDQGEVISTENVRLSPYQRDIWLAESRTPGTPQFNGAVFERFTGAVDGELLRACFTRALERHDAFRLRFDEFDGVPRQWMADALTDDGAPAVDLVDLSAGPDPAAACRAWREEAMATPFELRRRKLFRAALLREGADALHLFLMGHHLLVDGRGAEILHTEVMEDYARRSRGQEPRDRGAAPSVLTAVTGRDAYFGSPEQEDDRAFHRAELAAAEPRFFTRRTKDGGPATGLHTFTLPGAVADRIKESGSTPFAFFAAALGTWLARVHRTEQAVIGVPLLNRRSRTELTAVAQYANTLPLRIEVPDGKPLAAIATGVQDAVGLLQQHQRLPIGDVLRELPADGSRERRLFDVTLTYMTLRKPLDLDGVVRGGAAFTAPPHDDEALVVSVVGTRGRSELHVELRYATDVFDADLPVESFVEHLTSLIAHGLDKPERPAGELLMLSEREQDEIQGFTRGPRIPFADDTTLHTLFEEQAARYPGRAAVHGAEGGEALGYAGLDAMANQVARSLRARGTGVGHRVAVLMERGPRMLAAVLGILKSGAAYVPVDPGHPARRIAFILEDSAARAVVTDSADSGVPVPEGTEVCPVGELLQGPSDAVAAEAGARDLAYVIYTSGSTGRPKGVMVEHRSVVNRLAWMQRAFPLGADDVLLQKTPVSFDVSVWELFWWAVEGASVALLPPDGEKDPRQILHTVEQQRVTVAHFVPSMLGPFLDLLEESDGLRARAGSLRHVFCSGEALTPGHVEQFHRVFGGEGAPVLVNLYGPTEATVDVSAQVCPAPDGPAVPRVPIGRPIDNIELHVLDRGGEPQPVGVPGELCVSGVGLARGYLGRPELTREKFVEAPFVDGGRMYRTGDLARWLGDGTLEYLGRIDGQVKIRGNRIELGEVQDALSRIPGVRYAAVTDHTAPGRGTFLVGHYVSGNELETAFLRGRLAEELPEVMIPGRFRRIDAIPLTPNGKLDRRRLAAPDAEPAGEPGAAPRNGTEAVLAAVWAEVLGVRQVGIHDDYYALGGDSLLMLRIRALAERQGVHFSLSDLVRNPTVAALAAHSSEASGPAAGPTPFALVPHVDRARLGDAGDAWPLTRLQLGLVYHSRRDERSAVYHDVFRYRLAMEWDEARFQDAFARLVARHPALRSSFDLGGLTEPLQIVHTSAPGGLEIADLRGREDAEAEAEIRRHIEERRFHPYTFNRPPLYLFRAHVHEDAVDLVLSFHHALLDGGSVANLLRELLQDYLHTLGADIAPVPDGELPTAAHHVRGEREAEADPAARAYWQQRLAGAEVLRLDGFAPSEAPRGEAQVVHQLVLPDGLTRQVRALAREHALPLKSVLLAAHCLTLRLFSGLDDFTTGVITHGRPEYADAERMVGLFLNTVPVRLGADGAGGSRLDVVRELHRQESEGQAHQRYPLSAMQADHGGGPVLHTAFNYVHFHVLSDVLRLPDVRLEEFTTWEETDFQLLVNAFLHPQDGTIGLRIDGDGHSITPAQAELFGDTYTEVLRSLVTGPGEPPDFAFMAGTQQSATPTADAFTDDVVRLFDRQADRNPDAPAVTTGDRTWTYRELRSSAERVARRLTALGARPGARIGIAMDRSPETVAAILGTARAGAACVPLDTAYPEARIAAMVEQAEPFRIIARTADAALLPDPELLLAAESLFGPEPAATTDGQPGVLPDAIGPDSTAYILFTSGSTGRPKGVVMPHRSLAALIGWQIRAESASAGRTTVQYAPLSFDVSFQEIYSTLCAGGTLRLVTEEERREMPALLRLLDEAGVERIFLPYVALQQLAEASGALGIVPRALRVIVSSGEQLRVTDEIRAFVAALPGAILENQYGPTESHVVTRHTMTGDPAGFPALVPIGTPVTGAGVRVLDPLGRPVPTGVKGELYLTGAALADGYLGAAPLTAERFVRISGPDGEVTAYRTGDLGRVLPGGVLAYAGRADTQVKIRGYRVEPAEAEVALIGLAARHPGLDVRQAAVVARSGADGRTGLVAFLSGDAERTDLNVLRTELRSVLPEFMVPQHFEWLDVLPLTPSGKRDDKALRARPLTRPTAGDGDEPRDAYERTLVEMLGELLGLERIGVHDDIFTLGATSLTTMRLVVLIEQRYGVPIPISAFITAPTVAAVAGLLRKGGATPGFDPLVPIRRAGSRPPVFLVHPMGGNVLCYVPFARHLPDDQPLYAFQASGGDPGTEPLRTMQAIAAHYVAAMRRVQPEGPYVIGGWSFGGFVAFEMARQLRAAGHEVARVILLDTVALGPADQHRAFTDEALLGWFFWELLLLGRGGDSPLEAIPAELTTLEEKFDFIATVAADEGILPADSRGSLVGRLFGVYEANWRATQHYRPGPVADDVTLIRAVEPLPQVLHAMHGAGSTQHKDPANGWHSMTTGRVEVIQVPGDHLSLMEEPHVAEVANIVGKLARTGSGGDPHPAGQVPAPRTAEKGH</sequence>
<dbReference type="Gene3D" id="3.30.559.10">
    <property type="entry name" value="Chloramphenicol acetyltransferase-like domain"/>
    <property type="match status" value="2"/>
</dbReference>
<dbReference type="InterPro" id="IPR001031">
    <property type="entry name" value="Thioesterase"/>
</dbReference>
<proteinExistence type="predicted"/>
<evidence type="ECO:0000313" key="7">
    <source>
        <dbReference type="Proteomes" id="UP001235744"/>
    </source>
</evidence>
<evidence type="ECO:0000256" key="2">
    <source>
        <dbReference type="ARBA" id="ARBA00022450"/>
    </source>
</evidence>
<evidence type="ECO:0000259" key="5">
    <source>
        <dbReference type="PROSITE" id="PS50075"/>
    </source>
</evidence>
<dbReference type="InterPro" id="IPR010071">
    <property type="entry name" value="AA_adenyl_dom"/>
</dbReference>
<dbReference type="SMART" id="SM00824">
    <property type="entry name" value="PKS_TE"/>
    <property type="match status" value="1"/>
</dbReference>
<dbReference type="Gene3D" id="3.40.50.1820">
    <property type="entry name" value="alpha/beta hydrolase"/>
    <property type="match status" value="1"/>
</dbReference>
<dbReference type="NCBIfam" id="TIGR01733">
    <property type="entry name" value="AA-adenyl-dom"/>
    <property type="match status" value="2"/>
</dbReference>
<dbReference type="CDD" id="cd05930">
    <property type="entry name" value="A_NRPS"/>
    <property type="match status" value="1"/>
</dbReference>
<dbReference type="InterPro" id="IPR036736">
    <property type="entry name" value="ACP-like_sf"/>
</dbReference>
<dbReference type="NCBIfam" id="NF003417">
    <property type="entry name" value="PRK04813.1"/>
    <property type="match status" value="2"/>
</dbReference>
<dbReference type="Pfam" id="PF00501">
    <property type="entry name" value="AMP-binding"/>
    <property type="match status" value="2"/>
</dbReference>
<dbReference type="SUPFAM" id="SSF47336">
    <property type="entry name" value="ACP-like"/>
    <property type="match status" value="2"/>
</dbReference>
<dbReference type="SUPFAM" id="SSF56801">
    <property type="entry name" value="Acetyl-CoA synthetase-like"/>
    <property type="match status" value="2"/>
</dbReference>
<dbReference type="InterPro" id="IPR020806">
    <property type="entry name" value="PKS_PP-bd"/>
</dbReference>
<dbReference type="Gene3D" id="1.10.1200.10">
    <property type="entry name" value="ACP-like"/>
    <property type="match status" value="2"/>
</dbReference>
<dbReference type="SMART" id="SM00823">
    <property type="entry name" value="PKS_PP"/>
    <property type="match status" value="2"/>
</dbReference>
<dbReference type="InterPro" id="IPR023213">
    <property type="entry name" value="CAT-like_dom_sf"/>
</dbReference>
<dbReference type="InterPro" id="IPR001242">
    <property type="entry name" value="Condensation_dom"/>
</dbReference>
<dbReference type="InterPro" id="IPR020845">
    <property type="entry name" value="AMP-binding_CS"/>
</dbReference>
<dbReference type="Pfam" id="PF00975">
    <property type="entry name" value="Thioesterase"/>
    <property type="match status" value="1"/>
</dbReference>
<dbReference type="Proteomes" id="UP001235744">
    <property type="component" value="Chromosome"/>
</dbReference>
<dbReference type="RefSeq" id="WP_306070447.1">
    <property type="nucleotide sequence ID" value="NZ_CP120988.1"/>
</dbReference>
<feature type="region of interest" description="Disordered" evidence="4">
    <location>
        <begin position="2410"/>
        <end position="2434"/>
    </location>
</feature>
<organism evidence="6 7">
    <name type="scientific">Streptomyces poriferorum</name>
    <dbReference type="NCBI Taxonomy" id="2798799"/>
    <lineage>
        <taxon>Bacteria</taxon>
        <taxon>Bacillati</taxon>
        <taxon>Actinomycetota</taxon>
        <taxon>Actinomycetes</taxon>
        <taxon>Kitasatosporales</taxon>
        <taxon>Streptomycetaceae</taxon>
        <taxon>Streptomyces</taxon>
    </lineage>
</organism>
<keyword evidence="7" id="KW-1185">Reference proteome</keyword>
<dbReference type="SUPFAM" id="SSF52777">
    <property type="entry name" value="CoA-dependent acyltransferases"/>
    <property type="match status" value="4"/>
</dbReference>
<dbReference type="InterPro" id="IPR045851">
    <property type="entry name" value="AMP-bd_C_sf"/>
</dbReference>
<feature type="domain" description="Carrier" evidence="5">
    <location>
        <begin position="983"/>
        <end position="1057"/>
    </location>
</feature>
<dbReference type="Gene3D" id="3.30.300.30">
    <property type="match status" value="2"/>
</dbReference>
<dbReference type="Pfam" id="PF00550">
    <property type="entry name" value="PP-binding"/>
    <property type="match status" value="2"/>
</dbReference>
<protein>
    <submittedName>
        <fullName evidence="6">Amino acid adenylation domain-containing protein</fullName>
    </submittedName>
</protein>
<dbReference type="InterPro" id="IPR009081">
    <property type="entry name" value="PP-bd_ACP"/>
</dbReference>
<feature type="domain" description="Carrier" evidence="5">
    <location>
        <begin position="2051"/>
        <end position="2126"/>
    </location>
</feature>
<keyword evidence="2" id="KW-0596">Phosphopantetheine</keyword>
<dbReference type="InterPro" id="IPR000873">
    <property type="entry name" value="AMP-dep_synth/lig_dom"/>
</dbReference>
<name>A0ABY9IXC8_9ACTN</name>
<dbReference type="PROSITE" id="PS50075">
    <property type="entry name" value="CARRIER"/>
    <property type="match status" value="2"/>
</dbReference>
<dbReference type="PROSITE" id="PS00455">
    <property type="entry name" value="AMP_BINDING"/>
    <property type="match status" value="2"/>
</dbReference>